<feature type="region of interest" description="Disordered" evidence="1">
    <location>
        <begin position="17"/>
        <end position="49"/>
    </location>
</feature>
<evidence type="ECO:0000313" key="3">
    <source>
        <dbReference type="EMBL" id="KAJ8304257.1"/>
    </source>
</evidence>
<dbReference type="Pfam" id="PF09732">
    <property type="entry name" value="CactinC_cactus"/>
    <property type="match status" value="1"/>
</dbReference>
<comment type="caution">
    <text evidence="3">The sequence shown here is derived from an EMBL/GenBank/DDBJ whole genome shotgun (WGS) entry which is preliminary data.</text>
</comment>
<feature type="region of interest" description="Disordered" evidence="1">
    <location>
        <begin position="64"/>
        <end position="88"/>
    </location>
</feature>
<dbReference type="InterPro" id="IPR019134">
    <property type="entry name" value="Cactin_C"/>
</dbReference>
<evidence type="ECO:0000259" key="2">
    <source>
        <dbReference type="Pfam" id="PF09732"/>
    </source>
</evidence>
<feature type="domain" description="Splicing factor Cactin C-terminal" evidence="2">
    <location>
        <begin position="143"/>
        <end position="185"/>
    </location>
</feature>
<evidence type="ECO:0000256" key="1">
    <source>
        <dbReference type="SAM" id="MobiDB-lite"/>
    </source>
</evidence>
<name>A0ABQ9EKZ1_TEGGR</name>
<sequence length="191" mass="22721">MELKKAINFTEHPEYSNITSLKPKMNKGKSKTHELTQVNDKPEGKMQKTQKQIVTKQHLVTKARARNMKHKTTKTRAKEHETTQVNDKPENKMRKHKNILKQVTLKIESEIKTQNWTYIKIYSKHKALRQVALNMIKNKISVLTPIEDNKDFAILRFKAGPPYEDIAFKIVNREWEYSYKHGFRFILFWIK</sequence>
<keyword evidence="4" id="KW-1185">Reference proteome</keyword>
<proteinExistence type="predicted"/>
<dbReference type="Proteomes" id="UP001217089">
    <property type="component" value="Unassembled WGS sequence"/>
</dbReference>
<accession>A0ABQ9EKZ1</accession>
<feature type="compositionally biased region" description="Basic residues" evidence="1">
    <location>
        <begin position="64"/>
        <end position="75"/>
    </location>
</feature>
<organism evidence="3 4">
    <name type="scientific">Tegillarca granosa</name>
    <name type="common">Malaysian cockle</name>
    <name type="synonym">Anadara granosa</name>
    <dbReference type="NCBI Taxonomy" id="220873"/>
    <lineage>
        <taxon>Eukaryota</taxon>
        <taxon>Metazoa</taxon>
        <taxon>Spiralia</taxon>
        <taxon>Lophotrochozoa</taxon>
        <taxon>Mollusca</taxon>
        <taxon>Bivalvia</taxon>
        <taxon>Autobranchia</taxon>
        <taxon>Pteriomorphia</taxon>
        <taxon>Arcoida</taxon>
        <taxon>Arcoidea</taxon>
        <taxon>Arcidae</taxon>
        <taxon>Tegillarca</taxon>
    </lineage>
</organism>
<dbReference type="SMART" id="SM01050">
    <property type="entry name" value="CactinC_cactus"/>
    <property type="match status" value="1"/>
</dbReference>
<dbReference type="EMBL" id="JARBDR010000903">
    <property type="protein sequence ID" value="KAJ8304257.1"/>
    <property type="molecule type" value="Genomic_DNA"/>
</dbReference>
<gene>
    <name evidence="3" type="ORF">KUTeg_017840</name>
</gene>
<reference evidence="3 4" key="1">
    <citation type="submission" date="2022-12" db="EMBL/GenBank/DDBJ databases">
        <title>Chromosome-level genome of Tegillarca granosa.</title>
        <authorList>
            <person name="Kim J."/>
        </authorList>
    </citation>
    <scope>NUCLEOTIDE SEQUENCE [LARGE SCALE GENOMIC DNA]</scope>
    <source>
        <strain evidence="3">Teg-2019</strain>
        <tissue evidence="3">Adductor muscle</tissue>
    </source>
</reference>
<feature type="compositionally biased region" description="Basic and acidic residues" evidence="1">
    <location>
        <begin position="76"/>
        <end position="88"/>
    </location>
</feature>
<evidence type="ECO:0000313" key="4">
    <source>
        <dbReference type="Proteomes" id="UP001217089"/>
    </source>
</evidence>
<protein>
    <recommendedName>
        <fullName evidence="2">Splicing factor Cactin C-terminal domain-containing protein</fullName>
    </recommendedName>
</protein>